<evidence type="ECO:0000256" key="10">
    <source>
        <dbReference type="ARBA" id="ARBA00032441"/>
    </source>
</evidence>
<protein>
    <recommendedName>
        <fullName evidence="3">tRNA threonylcarbamoyladenosine biosynthesis protein TsaE</fullName>
    </recommendedName>
    <alternativeName>
        <fullName evidence="10">t(6)A37 threonylcarbamoyladenosine biosynthesis protein TsaE</fullName>
    </alternativeName>
</protein>
<sequence>MDKIISKSDKETKEVAKKIAKEVLSKKLEKRAVVLALKGNLGAGKTTFAQGFAKGLGIRAKILSPTFNIMKRFKIQDSRFKNFYHIDCYRLKGKKDLEVLGFKEVVLNSKNVIIVEWPDKIKSLLPKNTIYINFKHLEGHERRLLIKK</sequence>
<keyword evidence="7" id="KW-0547">Nucleotide-binding</keyword>
<evidence type="ECO:0000256" key="4">
    <source>
        <dbReference type="ARBA" id="ARBA00022490"/>
    </source>
</evidence>
<evidence type="ECO:0000313" key="11">
    <source>
        <dbReference type="EMBL" id="OGZ67405.1"/>
    </source>
</evidence>
<evidence type="ECO:0000256" key="9">
    <source>
        <dbReference type="ARBA" id="ARBA00022842"/>
    </source>
</evidence>
<dbReference type="InterPro" id="IPR027417">
    <property type="entry name" value="P-loop_NTPase"/>
</dbReference>
<keyword evidence="4" id="KW-0963">Cytoplasm</keyword>
<dbReference type="Pfam" id="PF02367">
    <property type="entry name" value="TsaE"/>
    <property type="match status" value="1"/>
</dbReference>
<dbReference type="AlphaFoldDB" id="A0A1G2HY35"/>
<evidence type="ECO:0000256" key="6">
    <source>
        <dbReference type="ARBA" id="ARBA00022723"/>
    </source>
</evidence>
<comment type="caution">
    <text evidence="11">The sequence shown here is derived from an EMBL/GenBank/DDBJ whole genome shotgun (WGS) entry which is preliminary data.</text>
</comment>
<proteinExistence type="inferred from homology"/>
<keyword evidence="6" id="KW-0479">Metal-binding</keyword>
<accession>A0A1G2HY35</accession>
<dbReference type="GO" id="GO:0005524">
    <property type="term" value="F:ATP binding"/>
    <property type="evidence" value="ECO:0007669"/>
    <property type="project" value="UniProtKB-KW"/>
</dbReference>
<dbReference type="EMBL" id="MHOS01000038">
    <property type="protein sequence ID" value="OGZ67405.1"/>
    <property type="molecule type" value="Genomic_DNA"/>
</dbReference>
<dbReference type="Gene3D" id="3.40.50.300">
    <property type="entry name" value="P-loop containing nucleotide triphosphate hydrolases"/>
    <property type="match status" value="1"/>
</dbReference>
<evidence type="ECO:0000256" key="3">
    <source>
        <dbReference type="ARBA" id="ARBA00019010"/>
    </source>
</evidence>
<dbReference type="GO" id="GO:0002949">
    <property type="term" value="P:tRNA threonylcarbamoyladenosine modification"/>
    <property type="evidence" value="ECO:0007669"/>
    <property type="project" value="InterPro"/>
</dbReference>
<dbReference type="PANTHER" id="PTHR33540">
    <property type="entry name" value="TRNA THREONYLCARBAMOYLADENOSINE BIOSYNTHESIS PROTEIN TSAE"/>
    <property type="match status" value="1"/>
</dbReference>
<name>A0A1G2HY35_9BACT</name>
<evidence type="ECO:0000256" key="2">
    <source>
        <dbReference type="ARBA" id="ARBA00007599"/>
    </source>
</evidence>
<evidence type="ECO:0000256" key="8">
    <source>
        <dbReference type="ARBA" id="ARBA00022840"/>
    </source>
</evidence>
<dbReference type="STRING" id="1802206.A3D35_00010"/>
<organism evidence="11 12">
    <name type="scientific">Candidatus Staskawiczbacteria bacterium RIFCSPHIGHO2_02_FULL_34_9</name>
    <dbReference type="NCBI Taxonomy" id="1802206"/>
    <lineage>
        <taxon>Bacteria</taxon>
        <taxon>Candidatus Staskawicziibacteriota</taxon>
    </lineage>
</organism>
<dbReference type="PANTHER" id="PTHR33540:SF2">
    <property type="entry name" value="TRNA THREONYLCARBAMOYLADENOSINE BIOSYNTHESIS PROTEIN TSAE"/>
    <property type="match status" value="1"/>
</dbReference>
<dbReference type="Proteomes" id="UP000176421">
    <property type="component" value="Unassembled WGS sequence"/>
</dbReference>
<dbReference type="SUPFAM" id="SSF52540">
    <property type="entry name" value="P-loop containing nucleoside triphosphate hydrolases"/>
    <property type="match status" value="1"/>
</dbReference>
<gene>
    <name evidence="11" type="ORF">A3D35_00010</name>
</gene>
<dbReference type="NCBIfam" id="TIGR00150">
    <property type="entry name" value="T6A_YjeE"/>
    <property type="match status" value="1"/>
</dbReference>
<reference evidence="11 12" key="1">
    <citation type="journal article" date="2016" name="Nat. Commun.">
        <title>Thousands of microbial genomes shed light on interconnected biogeochemical processes in an aquifer system.</title>
        <authorList>
            <person name="Anantharaman K."/>
            <person name="Brown C.T."/>
            <person name="Hug L.A."/>
            <person name="Sharon I."/>
            <person name="Castelle C.J."/>
            <person name="Probst A.J."/>
            <person name="Thomas B.C."/>
            <person name="Singh A."/>
            <person name="Wilkins M.J."/>
            <person name="Karaoz U."/>
            <person name="Brodie E.L."/>
            <person name="Williams K.H."/>
            <person name="Hubbard S.S."/>
            <person name="Banfield J.F."/>
        </authorList>
    </citation>
    <scope>NUCLEOTIDE SEQUENCE [LARGE SCALE GENOMIC DNA]</scope>
</reference>
<comment type="subcellular location">
    <subcellularLocation>
        <location evidence="1">Cytoplasm</location>
    </subcellularLocation>
</comment>
<keyword evidence="5" id="KW-0819">tRNA processing</keyword>
<dbReference type="GO" id="GO:0046872">
    <property type="term" value="F:metal ion binding"/>
    <property type="evidence" value="ECO:0007669"/>
    <property type="project" value="UniProtKB-KW"/>
</dbReference>
<evidence type="ECO:0000256" key="1">
    <source>
        <dbReference type="ARBA" id="ARBA00004496"/>
    </source>
</evidence>
<keyword evidence="8" id="KW-0067">ATP-binding</keyword>
<evidence type="ECO:0000313" key="12">
    <source>
        <dbReference type="Proteomes" id="UP000176421"/>
    </source>
</evidence>
<dbReference type="InterPro" id="IPR003442">
    <property type="entry name" value="T6A_TsaE"/>
</dbReference>
<dbReference type="GO" id="GO:0005737">
    <property type="term" value="C:cytoplasm"/>
    <property type="evidence" value="ECO:0007669"/>
    <property type="project" value="UniProtKB-SubCell"/>
</dbReference>
<dbReference type="GO" id="GO:0016740">
    <property type="term" value="F:transferase activity"/>
    <property type="evidence" value="ECO:0007669"/>
    <property type="project" value="UniProtKB-KW"/>
</dbReference>
<evidence type="ECO:0000256" key="7">
    <source>
        <dbReference type="ARBA" id="ARBA00022741"/>
    </source>
</evidence>
<keyword evidence="9" id="KW-0460">Magnesium</keyword>
<comment type="similarity">
    <text evidence="2">Belongs to the TsaE family.</text>
</comment>
<keyword evidence="11" id="KW-0808">Transferase</keyword>
<evidence type="ECO:0000256" key="5">
    <source>
        <dbReference type="ARBA" id="ARBA00022694"/>
    </source>
</evidence>